<comment type="function">
    <text evidence="7">Thiolesterase that catalyzes the hydrolysis of S-D-lactoyl-glutathione to form glutathione and D-lactic acid.</text>
</comment>
<dbReference type="InterPro" id="IPR036866">
    <property type="entry name" value="RibonucZ/Hydroxyglut_hydro"/>
</dbReference>
<organism evidence="9 10">
    <name type="scientific">Pseudoalteromonas tunicata D2</name>
    <dbReference type="NCBI Taxonomy" id="87626"/>
    <lineage>
        <taxon>Bacteria</taxon>
        <taxon>Pseudomonadati</taxon>
        <taxon>Pseudomonadota</taxon>
        <taxon>Gammaproteobacteria</taxon>
        <taxon>Alteromonadales</taxon>
        <taxon>Pseudoalteromonadaceae</taxon>
        <taxon>Pseudoalteromonas</taxon>
    </lineage>
</organism>
<evidence type="ECO:0000256" key="6">
    <source>
        <dbReference type="ARBA" id="ARBA00022833"/>
    </source>
</evidence>
<feature type="binding site" evidence="7">
    <location>
        <position position="61"/>
    </location>
    <ligand>
        <name>Zn(2+)</name>
        <dbReference type="ChEBI" id="CHEBI:29105"/>
        <label>2</label>
    </ligand>
</feature>
<dbReference type="EMBL" id="AAOH01000002">
    <property type="protein sequence ID" value="EAR29240.1"/>
    <property type="molecule type" value="Genomic_DNA"/>
</dbReference>
<evidence type="ECO:0000256" key="5">
    <source>
        <dbReference type="ARBA" id="ARBA00022801"/>
    </source>
</evidence>
<dbReference type="Gene3D" id="3.60.15.10">
    <property type="entry name" value="Ribonuclease Z/Hydroxyacylglutathione hydrolase-like"/>
    <property type="match status" value="1"/>
</dbReference>
<dbReference type="EC" id="3.1.2.6" evidence="7"/>
<feature type="binding site" evidence="7">
    <location>
        <position position="173"/>
    </location>
    <ligand>
        <name>Zn(2+)</name>
        <dbReference type="ChEBI" id="CHEBI:29105"/>
        <label>2</label>
    </ligand>
</feature>
<evidence type="ECO:0000256" key="3">
    <source>
        <dbReference type="ARBA" id="ARBA00006759"/>
    </source>
</evidence>
<dbReference type="InterPro" id="IPR035680">
    <property type="entry name" value="Clx_II_MBL"/>
</dbReference>
<dbReference type="PANTHER" id="PTHR43705">
    <property type="entry name" value="HYDROXYACYLGLUTATHIONE HYDROLASE"/>
    <property type="match status" value="1"/>
</dbReference>
<evidence type="ECO:0000256" key="7">
    <source>
        <dbReference type="HAMAP-Rule" id="MF_01374"/>
    </source>
</evidence>
<comment type="caution">
    <text evidence="9">The sequence shown here is derived from an EMBL/GenBank/DDBJ whole genome shotgun (WGS) entry which is preliminary data.</text>
</comment>
<keyword evidence="4 7" id="KW-0479">Metal-binding</keyword>
<dbReference type="Proteomes" id="UP000006201">
    <property type="component" value="Unassembled WGS sequence"/>
</dbReference>
<dbReference type="InterPro" id="IPR050110">
    <property type="entry name" value="Glyoxalase_II_hydrolase"/>
</dbReference>
<keyword evidence="5 7" id="KW-0378">Hydrolase</keyword>
<dbReference type="SUPFAM" id="SSF56281">
    <property type="entry name" value="Metallo-hydrolase/oxidoreductase"/>
    <property type="match status" value="1"/>
</dbReference>
<comment type="catalytic activity">
    <reaction evidence="1 7">
        <text>an S-(2-hydroxyacyl)glutathione + H2O = a 2-hydroxy carboxylate + glutathione + H(+)</text>
        <dbReference type="Rhea" id="RHEA:21864"/>
        <dbReference type="ChEBI" id="CHEBI:15377"/>
        <dbReference type="ChEBI" id="CHEBI:15378"/>
        <dbReference type="ChEBI" id="CHEBI:57925"/>
        <dbReference type="ChEBI" id="CHEBI:58896"/>
        <dbReference type="ChEBI" id="CHEBI:71261"/>
        <dbReference type="EC" id="3.1.2.6"/>
    </reaction>
</comment>
<dbReference type="CDD" id="cd07723">
    <property type="entry name" value="hydroxyacylglutathione_hydrolase_MBL-fold"/>
    <property type="match status" value="1"/>
</dbReference>
<dbReference type="InterPro" id="IPR001279">
    <property type="entry name" value="Metallo-B-lactamas"/>
</dbReference>
<dbReference type="PIRSF" id="PIRSF005457">
    <property type="entry name" value="Glx"/>
    <property type="match status" value="1"/>
</dbReference>
<feature type="binding site" evidence="7">
    <location>
        <position position="135"/>
    </location>
    <ligand>
        <name>Zn(2+)</name>
        <dbReference type="ChEBI" id="CHEBI:29105"/>
        <label>1</label>
    </ligand>
</feature>
<keyword evidence="6 7" id="KW-0862">Zinc</keyword>
<dbReference type="SMART" id="SM00849">
    <property type="entry name" value="Lactamase_B"/>
    <property type="match status" value="1"/>
</dbReference>
<dbReference type="InterPro" id="IPR032282">
    <property type="entry name" value="HAGH_C"/>
</dbReference>
<dbReference type="eggNOG" id="COG0491">
    <property type="taxonomic scope" value="Bacteria"/>
</dbReference>
<protein>
    <recommendedName>
        <fullName evidence="7">Hydroxyacylglutathione hydrolase</fullName>
        <ecNumber evidence="7">3.1.2.6</ecNumber>
    </recommendedName>
    <alternativeName>
        <fullName evidence="7">Glyoxalase II</fullName>
        <shortName evidence="7">Glx II</shortName>
    </alternativeName>
</protein>
<dbReference type="HAMAP" id="MF_01374">
    <property type="entry name" value="Glyoxalase_2"/>
    <property type="match status" value="1"/>
</dbReference>
<dbReference type="GO" id="GO:0004416">
    <property type="term" value="F:hydroxyacylglutathione hydrolase activity"/>
    <property type="evidence" value="ECO:0007669"/>
    <property type="project" value="UniProtKB-UniRule"/>
</dbReference>
<dbReference type="AlphaFoldDB" id="A4C5I6"/>
<keyword evidence="10" id="KW-1185">Reference proteome</keyword>
<feature type="binding site" evidence="7">
    <location>
        <position position="62"/>
    </location>
    <ligand>
        <name>Zn(2+)</name>
        <dbReference type="ChEBI" id="CHEBI:29105"/>
        <label>2</label>
    </ligand>
</feature>
<name>A4C5I6_9GAMM</name>
<dbReference type="GO" id="GO:0019243">
    <property type="term" value="P:methylglyoxal catabolic process to D-lactate via S-lactoyl-glutathione"/>
    <property type="evidence" value="ECO:0007669"/>
    <property type="project" value="UniProtKB-UniRule"/>
</dbReference>
<feature type="binding site" evidence="7">
    <location>
        <position position="57"/>
    </location>
    <ligand>
        <name>Zn(2+)</name>
        <dbReference type="ChEBI" id="CHEBI:29105"/>
        <label>1</label>
    </ligand>
</feature>
<dbReference type="UniPathway" id="UPA00619">
    <property type="reaction ID" value="UER00676"/>
</dbReference>
<comment type="pathway">
    <text evidence="2 7">Secondary metabolite metabolism; methylglyoxal degradation; (R)-lactate from methylglyoxal: step 2/2.</text>
</comment>
<evidence type="ECO:0000256" key="2">
    <source>
        <dbReference type="ARBA" id="ARBA00004963"/>
    </source>
</evidence>
<dbReference type="Pfam" id="PF16123">
    <property type="entry name" value="HAGH_C"/>
    <property type="match status" value="1"/>
</dbReference>
<comment type="similarity">
    <text evidence="3 7">Belongs to the metallo-beta-lactamase superfamily. Glyoxalase II family.</text>
</comment>
<feature type="binding site" evidence="7">
    <location>
        <position position="116"/>
    </location>
    <ligand>
        <name>Zn(2+)</name>
        <dbReference type="ChEBI" id="CHEBI:29105"/>
        <label>1</label>
    </ligand>
</feature>
<feature type="binding site" evidence="7">
    <location>
        <position position="59"/>
    </location>
    <ligand>
        <name>Zn(2+)</name>
        <dbReference type="ChEBI" id="CHEBI:29105"/>
        <label>1</label>
    </ligand>
</feature>
<proteinExistence type="inferred from homology"/>
<dbReference type="InterPro" id="IPR017782">
    <property type="entry name" value="Hydroxyacylglutathione_Hdrlase"/>
</dbReference>
<feature type="domain" description="Metallo-beta-lactamase" evidence="8">
    <location>
        <begin position="14"/>
        <end position="173"/>
    </location>
</feature>
<evidence type="ECO:0000313" key="10">
    <source>
        <dbReference type="Proteomes" id="UP000006201"/>
    </source>
</evidence>
<dbReference type="HOGENOM" id="CLU_030571_4_1_6"/>
<evidence type="ECO:0000256" key="4">
    <source>
        <dbReference type="ARBA" id="ARBA00022723"/>
    </source>
</evidence>
<sequence>MTMLQVKPIKAFKDNYIWAIINTENQHCVVVDPGDAEPVIAFISEHQLTLSAILITHHHWDHTNGVEKLCSLQASLPVYGPKNSPFAGITEPLSANTVCQLTDFDLSFHILATPGHTLDHICYYEPQQDWLFCGDTLFSGGCGRLFEGTADQMFQSMVKLSQLPDKTAVYCTHEYTQSNLIFALVIEPQNLDLLQHHKKVDALRLANKASLPSSIGLEKKINPFMRSTEQHITEHVPIEHQQALTEPWHGLAVLRRYKDHF</sequence>
<dbReference type="Pfam" id="PF00753">
    <property type="entry name" value="Lactamase_B"/>
    <property type="match status" value="2"/>
</dbReference>
<evidence type="ECO:0000259" key="8">
    <source>
        <dbReference type="SMART" id="SM00849"/>
    </source>
</evidence>
<reference evidence="9 10" key="1">
    <citation type="submission" date="2006-02" db="EMBL/GenBank/DDBJ databases">
        <authorList>
            <person name="Moran M.A."/>
            <person name="Kjelleberg S."/>
            <person name="Egan S."/>
            <person name="Saunders N."/>
            <person name="Thomas T."/>
            <person name="Ferriera S."/>
            <person name="Johnson J."/>
            <person name="Kravitz S."/>
            <person name="Halpern A."/>
            <person name="Remington K."/>
            <person name="Beeson K."/>
            <person name="Tran B."/>
            <person name="Rogers Y.-H."/>
            <person name="Friedman R."/>
            <person name="Venter J.C."/>
        </authorList>
    </citation>
    <scope>NUCLEOTIDE SEQUENCE [LARGE SCALE GENOMIC DNA]</scope>
    <source>
        <strain evidence="9 10">D2</strain>
    </source>
</reference>
<gene>
    <name evidence="7" type="primary">gloB</name>
    <name evidence="9" type="ORF">PTD2_10509</name>
</gene>
<comment type="cofactor">
    <cofactor evidence="7">
        <name>Zn(2+)</name>
        <dbReference type="ChEBI" id="CHEBI:29105"/>
    </cofactor>
    <text evidence="7">Binds 2 Zn(2+) ions per subunit.</text>
</comment>
<dbReference type="NCBIfam" id="TIGR03413">
    <property type="entry name" value="GSH_gloB"/>
    <property type="match status" value="1"/>
</dbReference>
<feature type="binding site" evidence="7">
    <location>
        <position position="135"/>
    </location>
    <ligand>
        <name>Zn(2+)</name>
        <dbReference type="ChEBI" id="CHEBI:29105"/>
        <label>2</label>
    </ligand>
</feature>
<dbReference type="STRING" id="87626.PTD2_10509"/>
<dbReference type="PANTHER" id="PTHR43705:SF1">
    <property type="entry name" value="HYDROXYACYLGLUTATHIONE HYDROLASE GLOB"/>
    <property type="match status" value="1"/>
</dbReference>
<evidence type="ECO:0000256" key="1">
    <source>
        <dbReference type="ARBA" id="ARBA00001623"/>
    </source>
</evidence>
<accession>A4C5I6</accession>
<comment type="subunit">
    <text evidence="7">Monomer.</text>
</comment>
<evidence type="ECO:0000313" key="9">
    <source>
        <dbReference type="EMBL" id="EAR29240.1"/>
    </source>
</evidence>
<dbReference type="GO" id="GO:0046872">
    <property type="term" value="F:metal ion binding"/>
    <property type="evidence" value="ECO:0007669"/>
    <property type="project" value="UniProtKB-KW"/>
</dbReference>